<dbReference type="EMBL" id="JAVYJV010000003">
    <property type="protein sequence ID" value="KAK4375924.1"/>
    <property type="molecule type" value="Genomic_DNA"/>
</dbReference>
<name>A0AAE1VVS8_9SOLA</name>
<accession>A0AAE1VVS8</accession>
<feature type="region of interest" description="Disordered" evidence="4">
    <location>
        <begin position="297"/>
        <end position="319"/>
    </location>
</feature>
<organism evidence="5 6">
    <name type="scientific">Anisodus tanguticus</name>
    <dbReference type="NCBI Taxonomy" id="243964"/>
    <lineage>
        <taxon>Eukaryota</taxon>
        <taxon>Viridiplantae</taxon>
        <taxon>Streptophyta</taxon>
        <taxon>Embryophyta</taxon>
        <taxon>Tracheophyta</taxon>
        <taxon>Spermatophyta</taxon>
        <taxon>Magnoliopsida</taxon>
        <taxon>eudicotyledons</taxon>
        <taxon>Gunneridae</taxon>
        <taxon>Pentapetalae</taxon>
        <taxon>asterids</taxon>
        <taxon>lamiids</taxon>
        <taxon>Solanales</taxon>
        <taxon>Solanaceae</taxon>
        <taxon>Solanoideae</taxon>
        <taxon>Hyoscyameae</taxon>
        <taxon>Anisodus</taxon>
    </lineage>
</organism>
<dbReference type="PANTHER" id="PTHR46508:SF12">
    <property type="entry name" value="DDT DOMAIN-CONTAINING PROTEIN PTM-LIKE ISOFORM X1"/>
    <property type="match status" value="1"/>
</dbReference>
<gene>
    <name evidence="5" type="ORF">RND71_006601</name>
</gene>
<dbReference type="AlphaFoldDB" id="A0AAE1VVS8"/>
<evidence type="ECO:0000256" key="3">
    <source>
        <dbReference type="ARBA" id="ARBA00022833"/>
    </source>
</evidence>
<dbReference type="Gene3D" id="3.30.40.10">
    <property type="entry name" value="Zinc/RING finger domain, C3HC4 (zinc finger)"/>
    <property type="match status" value="1"/>
</dbReference>
<evidence type="ECO:0000256" key="1">
    <source>
        <dbReference type="ARBA" id="ARBA00022723"/>
    </source>
</evidence>
<dbReference type="GO" id="GO:0008270">
    <property type="term" value="F:zinc ion binding"/>
    <property type="evidence" value="ECO:0007669"/>
    <property type="project" value="UniProtKB-KW"/>
</dbReference>
<keyword evidence="3" id="KW-0862">Zinc</keyword>
<keyword evidence="1" id="KW-0479">Metal-binding</keyword>
<evidence type="ECO:0000313" key="6">
    <source>
        <dbReference type="Proteomes" id="UP001291623"/>
    </source>
</evidence>
<protein>
    <submittedName>
        <fullName evidence="5">Uncharacterized protein</fullName>
    </submittedName>
</protein>
<sequence length="438" mass="49290">MTSCKQCYQNSALTQAESSNESPTCPSLMQGKDLPIPVSAGKVGKVGNCSNPSASTVTPKHSYKVKTASSNLATKTKPQHWGVIWRKQDEDTGDFRFKHILLKGNPDRDSLRPSCRLCCKPYDPYLMYIRCETCTYWYHAEAVKLEESKIFEVVGFKCCRCRRIRIPIFPYLDPKSKRHLEEKRMCARTSKMDSRGIELYSGFISEVQKDEDMATPAVPLGTTSLEDDKPRVFVVEELTEHFPVGDCERNAEAISAPGQRKQPVRTHIENETDLESSSELSTALGRNIVVCEEEMPTHVESVGRDTSRNSSEEAGHECKDMEFEPQTCFSFNELLASDDLSPSDGVDSSATLTKNVETSSRILPDKNANTSYVKHEPAISTISAAAFAVPCKMCKHKESCPDLCCEICDIWIHRHCSPWNEEEPGEDNWKCGNCREWR</sequence>
<dbReference type="SUPFAM" id="SSF57903">
    <property type="entry name" value="FYVE/PHD zinc finger"/>
    <property type="match status" value="2"/>
</dbReference>
<proteinExistence type="predicted"/>
<keyword evidence="2" id="KW-0863">Zinc-finger</keyword>
<evidence type="ECO:0000256" key="2">
    <source>
        <dbReference type="ARBA" id="ARBA00022771"/>
    </source>
</evidence>
<comment type="caution">
    <text evidence="5">The sequence shown here is derived from an EMBL/GenBank/DDBJ whole genome shotgun (WGS) entry which is preliminary data.</text>
</comment>
<dbReference type="PANTHER" id="PTHR46508">
    <property type="entry name" value="PHD FINGER FAMILY PROTEIN"/>
    <property type="match status" value="1"/>
</dbReference>
<reference evidence="5" key="1">
    <citation type="submission" date="2023-12" db="EMBL/GenBank/DDBJ databases">
        <title>Genome assembly of Anisodus tanguticus.</title>
        <authorList>
            <person name="Wang Y.-J."/>
        </authorList>
    </citation>
    <scope>NUCLEOTIDE SEQUENCE</scope>
    <source>
        <strain evidence="5">KB-2021</strain>
        <tissue evidence="5">Leaf</tissue>
    </source>
</reference>
<evidence type="ECO:0000256" key="4">
    <source>
        <dbReference type="SAM" id="MobiDB-lite"/>
    </source>
</evidence>
<dbReference type="InterPro" id="IPR011011">
    <property type="entry name" value="Znf_FYVE_PHD"/>
</dbReference>
<evidence type="ECO:0000313" key="5">
    <source>
        <dbReference type="EMBL" id="KAK4375924.1"/>
    </source>
</evidence>
<keyword evidence="6" id="KW-1185">Reference proteome</keyword>
<dbReference type="InterPro" id="IPR013083">
    <property type="entry name" value="Znf_RING/FYVE/PHD"/>
</dbReference>
<dbReference type="Proteomes" id="UP001291623">
    <property type="component" value="Unassembled WGS sequence"/>
</dbReference>